<feature type="region of interest" description="Disordered" evidence="2">
    <location>
        <begin position="167"/>
        <end position="194"/>
    </location>
</feature>
<keyword evidence="1" id="KW-0479">Metal-binding</keyword>
<feature type="domain" description="RING-type" evidence="3">
    <location>
        <begin position="241"/>
        <end position="279"/>
    </location>
</feature>
<proteinExistence type="predicted"/>
<dbReference type="InterPro" id="IPR001841">
    <property type="entry name" value="Znf_RING"/>
</dbReference>
<comment type="caution">
    <text evidence="4">The sequence shown here is derived from an EMBL/GenBank/DDBJ whole genome shotgun (WGS) entry which is preliminary data.</text>
</comment>
<dbReference type="OrthoDB" id="1711136at2759"/>
<evidence type="ECO:0000313" key="4">
    <source>
        <dbReference type="EMBL" id="KAG6476198.1"/>
    </source>
</evidence>
<gene>
    <name evidence="4" type="ORF">ZIOFF_065434</name>
</gene>
<dbReference type="SMART" id="SM00184">
    <property type="entry name" value="RING"/>
    <property type="match status" value="1"/>
</dbReference>
<accession>A0A8J5F1V3</accession>
<evidence type="ECO:0000313" key="5">
    <source>
        <dbReference type="Proteomes" id="UP000734854"/>
    </source>
</evidence>
<sequence>MEGRELRRSVTLSDQLSVDDSSRLGDLLKIREEEETRFSLRESLIVGPVVTCEKEEDSAADGGDGNGGRTLLDIILQEHEVNGVAEDGNSSSSAEWKTLRDHFLLHSDGASSRCQLRSSSNPVRDNSGHLIPAAASSESNYNSDLVDPQPTDVAAVAPTEVLTASELNNADEGAAAESPDSAVAEGEEEGVEEPGRVSLMALLEQTDRQWGGSGREGLSPLATAAEDEEDSGGGGAMSYMCCVCMVRHKGAAFIPCGHTFCRTCSRELWLGRGSCPLCNRQILEVLDIF</sequence>
<dbReference type="EMBL" id="JACMSC010000018">
    <property type="protein sequence ID" value="KAG6476198.1"/>
    <property type="molecule type" value="Genomic_DNA"/>
</dbReference>
<dbReference type="AlphaFoldDB" id="A0A8J5F1V3"/>
<evidence type="ECO:0000256" key="2">
    <source>
        <dbReference type="SAM" id="MobiDB-lite"/>
    </source>
</evidence>
<dbReference type="PROSITE" id="PS50089">
    <property type="entry name" value="ZF_RING_2"/>
    <property type="match status" value="1"/>
</dbReference>
<reference evidence="4 5" key="1">
    <citation type="submission" date="2020-08" db="EMBL/GenBank/DDBJ databases">
        <title>Plant Genome Project.</title>
        <authorList>
            <person name="Zhang R.-G."/>
        </authorList>
    </citation>
    <scope>NUCLEOTIDE SEQUENCE [LARGE SCALE GENOMIC DNA]</scope>
    <source>
        <tissue evidence="4">Rhizome</tissue>
    </source>
</reference>
<protein>
    <recommendedName>
        <fullName evidence="3">RING-type domain-containing protein</fullName>
    </recommendedName>
</protein>
<keyword evidence="5" id="KW-1185">Reference proteome</keyword>
<dbReference type="PANTHER" id="PTHR46629">
    <property type="entry name" value="OS01G0917900 PROTEIN"/>
    <property type="match status" value="1"/>
</dbReference>
<name>A0A8J5F1V3_ZINOF</name>
<evidence type="ECO:0000256" key="1">
    <source>
        <dbReference type="PROSITE-ProRule" id="PRU00175"/>
    </source>
</evidence>
<dbReference type="GO" id="GO:0008270">
    <property type="term" value="F:zinc ion binding"/>
    <property type="evidence" value="ECO:0007669"/>
    <property type="project" value="UniProtKB-KW"/>
</dbReference>
<keyword evidence="1" id="KW-0863">Zinc-finger</keyword>
<organism evidence="4 5">
    <name type="scientific">Zingiber officinale</name>
    <name type="common">Ginger</name>
    <name type="synonym">Amomum zingiber</name>
    <dbReference type="NCBI Taxonomy" id="94328"/>
    <lineage>
        <taxon>Eukaryota</taxon>
        <taxon>Viridiplantae</taxon>
        <taxon>Streptophyta</taxon>
        <taxon>Embryophyta</taxon>
        <taxon>Tracheophyta</taxon>
        <taxon>Spermatophyta</taxon>
        <taxon>Magnoliopsida</taxon>
        <taxon>Liliopsida</taxon>
        <taxon>Zingiberales</taxon>
        <taxon>Zingiberaceae</taxon>
        <taxon>Zingiber</taxon>
    </lineage>
</organism>
<dbReference type="Pfam" id="PF13920">
    <property type="entry name" value="zf-C3HC4_3"/>
    <property type="match status" value="1"/>
</dbReference>
<feature type="region of interest" description="Disordered" evidence="2">
    <location>
        <begin position="209"/>
        <end position="232"/>
    </location>
</feature>
<evidence type="ECO:0000259" key="3">
    <source>
        <dbReference type="PROSITE" id="PS50089"/>
    </source>
</evidence>
<keyword evidence="1" id="KW-0862">Zinc</keyword>
<dbReference type="Proteomes" id="UP000734854">
    <property type="component" value="Unassembled WGS sequence"/>
</dbReference>